<dbReference type="EMBL" id="BMDO01000008">
    <property type="protein sequence ID" value="GGI51587.1"/>
    <property type="molecule type" value="Genomic_DNA"/>
</dbReference>
<dbReference type="InterPro" id="IPR023214">
    <property type="entry name" value="HAD_sf"/>
</dbReference>
<dbReference type="SUPFAM" id="SSF56784">
    <property type="entry name" value="HAD-like"/>
    <property type="match status" value="1"/>
</dbReference>
<proteinExistence type="predicted"/>
<dbReference type="InterPro" id="IPR023198">
    <property type="entry name" value="PGP-like_dom2"/>
</dbReference>
<dbReference type="Proteomes" id="UP000662074">
    <property type="component" value="Unassembled WGS sequence"/>
</dbReference>
<accession>A0A917JBM2</accession>
<protein>
    <submittedName>
        <fullName evidence="1">Haloacid dehalogenase</fullName>
    </submittedName>
</protein>
<evidence type="ECO:0000313" key="1">
    <source>
        <dbReference type="EMBL" id="GGI51587.1"/>
    </source>
</evidence>
<dbReference type="SFLD" id="SFLDG01129">
    <property type="entry name" value="C1.5:_HAD__Beta-PGM__Phosphata"/>
    <property type="match status" value="1"/>
</dbReference>
<dbReference type="PANTHER" id="PTHR43611">
    <property type="entry name" value="ALPHA-D-GLUCOSE 1-PHOSPHATE PHOSPHATASE"/>
    <property type="match status" value="1"/>
</dbReference>
<sequence length="210" mass="24087">MQNIKNIIFDYGNVIFSIDFARVQQSLKELGISNVDEFYGHLQQDPIFDAFDRGQISAGQFRDRIREKSGNPELTDNEIDGAWNSILIGIADGNHDLLLKLKGKYRTFLLSNINEIHFSYIMKYLKDEYSFDNNDHLFEKVYYSHFTGMRKPEPAIFEKVLKENNLNPAETLFVDDSPQHLAAAKALGIQTFLMTAPDTIQAFAQREGLI</sequence>
<dbReference type="Gene3D" id="3.40.50.1000">
    <property type="entry name" value="HAD superfamily/HAD-like"/>
    <property type="match status" value="1"/>
</dbReference>
<dbReference type="InterPro" id="IPR036412">
    <property type="entry name" value="HAD-like_sf"/>
</dbReference>
<dbReference type="InterPro" id="IPR006439">
    <property type="entry name" value="HAD-SF_hydro_IA"/>
</dbReference>
<gene>
    <name evidence="1" type="ORF">GCM10011425_27990</name>
</gene>
<dbReference type="AlphaFoldDB" id="A0A917JBM2"/>
<name>A0A917JBM2_9SPHI</name>
<keyword evidence="2" id="KW-1185">Reference proteome</keyword>
<reference evidence="1" key="2">
    <citation type="submission" date="2020-09" db="EMBL/GenBank/DDBJ databases">
        <authorList>
            <person name="Sun Q."/>
            <person name="Sedlacek I."/>
        </authorList>
    </citation>
    <scope>NUCLEOTIDE SEQUENCE</scope>
    <source>
        <strain evidence="1">CCM 8711</strain>
    </source>
</reference>
<dbReference type="NCBIfam" id="TIGR01509">
    <property type="entry name" value="HAD-SF-IA-v3"/>
    <property type="match status" value="1"/>
</dbReference>
<dbReference type="CDD" id="cd02603">
    <property type="entry name" value="HAD_sEH-N_like"/>
    <property type="match status" value="1"/>
</dbReference>
<dbReference type="RefSeq" id="WP_188417704.1">
    <property type="nucleotide sequence ID" value="NZ_BMDO01000008.1"/>
</dbReference>
<organism evidence="1 2">
    <name type="scientific">Mucilaginibacter galii</name>
    <dbReference type="NCBI Taxonomy" id="2005073"/>
    <lineage>
        <taxon>Bacteria</taxon>
        <taxon>Pseudomonadati</taxon>
        <taxon>Bacteroidota</taxon>
        <taxon>Sphingobacteriia</taxon>
        <taxon>Sphingobacteriales</taxon>
        <taxon>Sphingobacteriaceae</taxon>
        <taxon>Mucilaginibacter</taxon>
    </lineage>
</organism>
<evidence type="ECO:0000313" key="2">
    <source>
        <dbReference type="Proteomes" id="UP000662074"/>
    </source>
</evidence>
<dbReference type="PANTHER" id="PTHR43611:SF3">
    <property type="entry name" value="FLAVIN MONONUCLEOTIDE HYDROLASE 1, CHLOROPLATIC"/>
    <property type="match status" value="1"/>
</dbReference>
<dbReference type="Pfam" id="PF00702">
    <property type="entry name" value="Hydrolase"/>
    <property type="match status" value="1"/>
</dbReference>
<reference evidence="1" key="1">
    <citation type="journal article" date="2014" name="Int. J. Syst. Evol. Microbiol.">
        <title>Complete genome sequence of Corynebacterium casei LMG S-19264T (=DSM 44701T), isolated from a smear-ripened cheese.</title>
        <authorList>
            <consortium name="US DOE Joint Genome Institute (JGI-PGF)"/>
            <person name="Walter F."/>
            <person name="Albersmeier A."/>
            <person name="Kalinowski J."/>
            <person name="Ruckert C."/>
        </authorList>
    </citation>
    <scope>NUCLEOTIDE SEQUENCE</scope>
    <source>
        <strain evidence="1">CCM 8711</strain>
    </source>
</reference>
<dbReference type="Gene3D" id="1.10.150.240">
    <property type="entry name" value="Putative phosphatase, domain 2"/>
    <property type="match status" value="1"/>
</dbReference>
<dbReference type="SFLD" id="SFLDS00003">
    <property type="entry name" value="Haloacid_Dehalogenase"/>
    <property type="match status" value="1"/>
</dbReference>
<comment type="caution">
    <text evidence="1">The sequence shown here is derived from an EMBL/GenBank/DDBJ whole genome shotgun (WGS) entry which is preliminary data.</text>
</comment>